<dbReference type="EMBL" id="CAJVQB010020386">
    <property type="protein sequence ID" value="CAG8794318.1"/>
    <property type="molecule type" value="Genomic_DNA"/>
</dbReference>
<gene>
    <name evidence="1" type="ORF">GMARGA_LOCUS21756</name>
</gene>
<organism evidence="1 2">
    <name type="scientific">Gigaspora margarita</name>
    <dbReference type="NCBI Taxonomy" id="4874"/>
    <lineage>
        <taxon>Eukaryota</taxon>
        <taxon>Fungi</taxon>
        <taxon>Fungi incertae sedis</taxon>
        <taxon>Mucoromycota</taxon>
        <taxon>Glomeromycotina</taxon>
        <taxon>Glomeromycetes</taxon>
        <taxon>Diversisporales</taxon>
        <taxon>Gigasporaceae</taxon>
        <taxon>Gigaspora</taxon>
    </lineage>
</organism>
<evidence type="ECO:0000313" key="2">
    <source>
        <dbReference type="Proteomes" id="UP000789901"/>
    </source>
</evidence>
<name>A0ABN7VRA5_GIGMA</name>
<comment type="caution">
    <text evidence="1">The sequence shown here is derived from an EMBL/GenBank/DDBJ whole genome shotgun (WGS) entry which is preliminary data.</text>
</comment>
<evidence type="ECO:0000313" key="1">
    <source>
        <dbReference type="EMBL" id="CAG8794318.1"/>
    </source>
</evidence>
<accession>A0ABN7VRA5</accession>
<reference evidence="1 2" key="1">
    <citation type="submission" date="2021-06" db="EMBL/GenBank/DDBJ databases">
        <authorList>
            <person name="Kallberg Y."/>
            <person name="Tangrot J."/>
            <person name="Rosling A."/>
        </authorList>
    </citation>
    <scope>NUCLEOTIDE SEQUENCE [LARGE SCALE GENOMIC DNA]</scope>
    <source>
        <strain evidence="1 2">120-4 pot B 10/14</strain>
    </source>
</reference>
<keyword evidence="2" id="KW-1185">Reference proteome</keyword>
<sequence>MNAAQLKELIESMTKSFEDAAKDIVKGNRSGPKETNQVKVRSFSENVDNNTIEWFDDFERAAEANNWLEERKLKIAVRYLKEIAAEWYKDNKVNIIGWKDEDNQDRSFYYLLVTYIANPKKQYKWQIQLNNLTQLENEKMDAYVTNGLKGKTETFVTVTSLGNLNKAIVVARKVEAGEYYGTHTQEAPVVPDKKDEIIEALVKQVQQLSVNYAVANNQ</sequence>
<proteinExistence type="predicted"/>
<dbReference type="Proteomes" id="UP000789901">
    <property type="component" value="Unassembled WGS sequence"/>
</dbReference>
<protein>
    <submittedName>
        <fullName evidence="1">14195_t:CDS:1</fullName>
    </submittedName>
</protein>